<name>A0A6N6RCI3_9FLAO</name>
<accession>A0A6N6RCI3</accession>
<reference evidence="1 2" key="1">
    <citation type="submission" date="2019-09" db="EMBL/GenBank/DDBJ databases">
        <title>Genomes of family Cryomorphaceae.</title>
        <authorList>
            <person name="Bowman J.P."/>
        </authorList>
    </citation>
    <scope>NUCLEOTIDE SEQUENCE [LARGE SCALE GENOMIC DNA]</scope>
    <source>
        <strain evidence="1 2">LMG 25704</strain>
    </source>
</reference>
<comment type="caution">
    <text evidence="1">The sequence shown here is derived from an EMBL/GenBank/DDBJ whole genome shotgun (WGS) entry which is preliminary data.</text>
</comment>
<organism evidence="1 2">
    <name type="scientific">Phaeocystidibacter luteus</name>
    <dbReference type="NCBI Taxonomy" id="911197"/>
    <lineage>
        <taxon>Bacteria</taxon>
        <taxon>Pseudomonadati</taxon>
        <taxon>Bacteroidota</taxon>
        <taxon>Flavobacteriia</taxon>
        <taxon>Flavobacteriales</taxon>
        <taxon>Phaeocystidibacteraceae</taxon>
        <taxon>Phaeocystidibacter</taxon>
    </lineage>
</organism>
<dbReference type="OrthoDB" id="1255236at2"/>
<dbReference type="AlphaFoldDB" id="A0A6N6RCI3"/>
<evidence type="ECO:0000313" key="2">
    <source>
        <dbReference type="Proteomes" id="UP000468650"/>
    </source>
</evidence>
<dbReference type="EMBL" id="WBVO01000025">
    <property type="protein sequence ID" value="KAB2804284.1"/>
    <property type="molecule type" value="Genomic_DNA"/>
</dbReference>
<dbReference type="RefSeq" id="WP_151668532.1">
    <property type="nucleotide sequence ID" value="NZ_WBVO01000025.1"/>
</dbReference>
<sequence>MTTLKTKYGDRCKTQSSSYGVLSLYGFLLENEHNDTDYWWLDIGPEGMTDIFMRDFDESDWHALMEDFRHWTTFQLELLTYGIMNGMYWDNQADREARPSFCINDRERLITTHYHKFRLIPKLLKISKNKDESNDIAYTIYEEAHFLEMIHRLFRGTEIEYINDMRFIIGEVGFDLMRSAYPEFIEEIDSVRE</sequence>
<protein>
    <submittedName>
        <fullName evidence="1">Uncharacterized protein</fullName>
    </submittedName>
</protein>
<gene>
    <name evidence="1" type="ORF">F8C67_14230</name>
</gene>
<proteinExistence type="predicted"/>
<keyword evidence="2" id="KW-1185">Reference proteome</keyword>
<dbReference type="Proteomes" id="UP000468650">
    <property type="component" value="Unassembled WGS sequence"/>
</dbReference>
<evidence type="ECO:0000313" key="1">
    <source>
        <dbReference type="EMBL" id="KAB2804284.1"/>
    </source>
</evidence>